<comment type="caution">
    <text evidence="2">The sequence shown here is derived from an EMBL/GenBank/DDBJ whole genome shotgun (WGS) entry which is preliminary data.</text>
</comment>
<dbReference type="Gene3D" id="3.90.550.10">
    <property type="entry name" value="Spore Coat Polysaccharide Biosynthesis Protein SpsA, Chain A"/>
    <property type="match status" value="1"/>
</dbReference>
<dbReference type="OrthoDB" id="9788101at2"/>
<reference evidence="2 3" key="1">
    <citation type="submission" date="2019-09" db="EMBL/GenBank/DDBJ databases">
        <title>Pararcticibacter amylolyticus gen. nov., sp. nov., isolated from a rottenly hemp rope, and reclassification of Pedobacter tournemirensis as Pararcticibacter tournemirensis comb. nov.</title>
        <authorList>
            <person name="Cai Y."/>
        </authorList>
    </citation>
    <scope>NUCLEOTIDE SEQUENCE [LARGE SCALE GENOMIC DNA]</scope>
    <source>
        <strain evidence="2 3">TF5-37.2-LB10</strain>
    </source>
</reference>
<evidence type="ECO:0000313" key="2">
    <source>
        <dbReference type="EMBL" id="KAA8484635.1"/>
    </source>
</evidence>
<protein>
    <submittedName>
        <fullName evidence="2">Glycosyltransferase</fullName>
    </submittedName>
</protein>
<dbReference type="PANTHER" id="PTHR22916:SF65">
    <property type="entry name" value="SLR1065 PROTEIN"/>
    <property type="match status" value="1"/>
</dbReference>
<dbReference type="RefSeq" id="WP_141816914.1">
    <property type="nucleotide sequence ID" value="NZ_VFPL01000002.1"/>
</dbReference>
<dbReference type="Proteomes" id="UP000322918">
    <property type="component" value="Unassembled WGS sequence"/>
</dbReference>
<dbReference type="Pfam" id="PF00535">
    <property type="entry name" value="Glycos_transf_2"/>
    <property type="match status" value="1"/>
</dbReference>
<dbReference type="EMBL" id="VWNE01000007">
    <property type="protein sequence ID" value="KAA8484635.1"/>
    <property type="molecule type" value="Genomic_DNA"/>
</dbReference>
<dbReference type="InterPro" id="IPR029044">
    <property type="entry name" value="Nucleotide-diphossugar_trans"/>
</dbReference>
<dbReference type="AlphaFoldDB" id="A0A5M9HE81"/>
<organism evidence="2 3">
    <name type="scientific">Arcticibacter tournemirensis</name>
    <dbReference type="NCBI Taxonomy" id="699437"/>
    <lineage>
        <taxon>Bacteria</taxon>
        <taxon>Pseudomonadati</taxon>
        <taxon>Bacteroidota</taxon>
        <taxon>Sphingobacteriia</taxon>
        <taxon>Sphingobacteriales</taxon>
        <taxon>Sphingobacteriaceae</taxon>
        <taxon>Arcticibacter</taxon>
    </lineage>
</organism>
<evidence type="ECO:0000259" key="1">
    <source>
        <dbReference type="Pfam" id="PF00535"/>
    </source>
</evidence>
<dbReference type="SUPFAM" id="SSF53448">
    <property type="entry name" value="Nucleotide-diphospho-sugar transferases"/>
    <property type="match status" value="1"/>
</dbReference>
<dbReference type="PANTHER" id="PTHR22916">
    <property type="entry name" value="GLYCOSYLTRANSFERASE"/>
    <property type="match status" value="1"/>
</dbReference>
<dbReference type="GO" id="GO:0016758">
    <property type="term" value="F:hexosyltransferase activity"/>
    <property type="evidence" value="ECO:0007669"/>
    <property type="project" value="UniProtKB-ARBA"/>
</dbReference>
<proteinExistence type="predicted"/>
<dbReference type="InterPro" id="IPR001173">
    <property type="entry name" value="Glyco_trans_2-like"/>
</dbReference>
<name>A0A5M9HE81_9SPHI</name>
<keyword evidence="2" id="KW-0808">Transferase</keyword>
<keyword evidence="3" id="KW-1185">Reference proteome</keyword>
<gene>
    <name evidence="2" type="ORF">F1649_05525</name>
</gene>
<evidence type="ECO:0000313" key="3">
    <source>
        <dbReference type="Proteomes" id="UP000322918"/>
    </source>
</evidence>
<sequence length="286" mass="33830">MLPKISIVTPSYNQGQFLEDTIRSVLSQGYPNLEYIIIDGGSTDNSVEIIKKYEEHLTYWISEADGGLYHALQKGFERSTGDIMAWINSDDMYHKVALFTAAKIFLQFPDVKWIMGNNTFYNEDGHPFTFDKEPYEQRWSKWRMYLYKGKFIQQESVFWRRDLWNKAGAFIDCNYSLAADFDLWLRFFRHEKLYTTSFMLGGFRFRRENQKSNQQRGEYLDEVRVLLRREKEANGDSARIMYCSVLLYLVRLIPIESLRAKATLKVLKLPRKIVFSLTHGFAFSKR</sequence>
<dbReference type="CDD" id="cd06433">
    <property type="entry name" value="GT_2_WfgS_like"/>
    <property type="match status" value="1"/>
</dbReference>
<feature type="domain" description="Glycosyltransferase 2-like" evidence="1">
    <location>
        <begin position="6"/>
        <end position="138"/>
    </location>
</feature>
<accession>A0A5M9HE81</accession>